<accession>A0AAV7GME5</accession>
<protein>
    <submittedName>
        <fullName evidence="1">Uncharacterized protein</fullName>
    </submittedName>
</protein>
<comment type="caution">
    <text evidence="1">The sequence shown here is derived from an EMBL/GenBank/DDBJ whole genome shotgun (WGS) entry which is preliminary data.</text>
</comment>
<evidence type="ECO:0000313" key="2">
    <source>
        <dbReference type="Proteomes" id="UP000775213"/>
    </source>
</evidence>
<name>A0AAV7GME5_DENCH</name>
<keyword evidence="2" id="KW-1185">Reference proteome</keyword>
<dbReference type="EMBL" id="JAGFBR010000013">
    <property type="protein sequence ID" value="KAH0456663.1"/>
    <property type="molecule type" value="Genomic_DNA"/>
</dbReference>
<proteinExistence type="predicted"/>
<dbReference type="Proteomes" id="UP000775213">
    <property type="component" value="Unassembled WGS sequence"/>
</dbReference>
<sequence>MGHEAEVSQHVDAPKPISATSGCSLLCVDLIFKFQFKSMAGQLHFAFQKGLTCEQIDLGNQIQFRLGFSTTELTLDGKSILSLNVAEVDSPVLELVLGPVTDPIEAPEIGSIFEKGSSSGIPFTSKNQKKNYLRRVRRKIAKSRKIVEFKTLAQVDLEPVEDLPIPASSPLLQGSRFHPLAAASGEERVSRIASIPPRPVDYSTKRTPEEKQLQRTRMLRNIIHTCAAQMGETKEQYVKHLKGVISHRFEKEILREEKSDAKNLTPQSVRRNKKFVRQPAASVLVDGYHRVPRPLSSKMEGIVLTGSERGRRLVGRPPAPLPPPPKLASVVVKAQENSKAEGRVEVKGKRAKSLDKKYVPKKTSRVNIPSPVVKSLHSQIELPQASTSATKTPIGLIVSSDTSVMDPVDTSVDSSKFLPSTPRLLVRVSEDSTLLDVGVSTLQTPASSFEVDAPHLVKDATLLTTDPGMVEGEELVQDEDHEIIEQLIAEPPTANELKLQAIISSLQ</sequence>
<dbReference type="AlphaFoldDB" id="A0AAV7GME5"/>
<organism evidence="1 2">
    <name type="scientific">Dendrobium chrysotoxum</name>
    <name type="common">Orchid</name>
    <dbReference type="NCBI Taxonomy" id="161865"/>
    <lineage>
        <taxon>Eukaryota</taxon>
        <taxon>Viridiplantae</taxon>
        <taxon>Streptophyta</taxon>
        <taxon>Embryophyta</taxon>
        <taxon>Tracheophyta</taxon>
        <taxon>Spermatophyta</taxon>
        <taxon>Magnoliopsida</taxon>
        <taxon>Liliopsida</taxon>
        <taxon>Asparagales</taxon>
        <taxon>Orchidaceae</taxon>
        <taxon>Epidendroideae</taxon>
        <taxon>Malaxideae</taxon>
        <taxon>Dendrobiinae</taxon>
        <taxon>Dendrobium</taxon>
    </lineage>
</organism>
<evidence type="ECO:0000313" key="1">
    <source>
        <dbReference type="EMBL" id="KAH0456663.1"/>
    </source>
</evidence>
<reference evidence="1 2" key="1">
    <citation type="journal article" date="2021" name="Hortic Res">
        <title>Chromosome-scale assembly of the Dendrobium chrysotoxum genome enhances the understanding of orchid evolution.</title>
        <authorList>
            <person name="Zhang Y."/>
            <person name="Zhang G.Q."/>
            <person name="Zhang D."/>
            <person name="Liu X.D."/>
            <person name="Xu X.Y."/>
            <person name="Sun W.H."/>
            <person name="Yu X."/>
            <person name="Zhu X."/>
            <person name="Wang Z.W."/>
            <person name="Zhao X."/>
            <person name="Zhong W.Y."/>
            <person name="Chen H."/>
            <person name="Yin W.L."/>
            <person name="Huang T."/>
            <person name="Niu S.C."/>
            <person name="Liu Z.J."/>
        </authorList>
    </citation>
    <scope>NUCLEOTIDE SEQUENCE [LARGE SCALE GENOMIC DNA]</scope>
    <source>
        <strain evidence="1">Lindl</strain>
    </source>
</reference>
<gene>
    <name evidence="1" type="ORF">IEQ34_014570</name>
</gene>